<evidence type="ECO:0000313" key="6">
    <source>
        <dbReference type="EMBL" id="TDX51678.1"/>
    </source>
</evidence>
<protein>
    <recommendedName>
        <fullName evidence="5">UPF0182 protein C7959_11174</fullName>
    </recommendedName>
</protein>
<dbReference type="Pfam" id="PF03699">
    <property type="entry name" value="UPF0182"/>
    <property type="match status" value="1"/>
</dbReference>
<sequence>MKKIYRGLILAAILTVILMINFLGVGVNFYTDVLWFKNLNLDNVFWTIFKTKMLVRFGVWILFFSFIFINLLFTRNKIIDLINNLKERKDQDDHIIELKPKGSNGILTLLTPGRLNLIYLLLSLLIGFIFSTIGSNSWKVVLEFLNSTSFNLKDPLFNKDISFYIFKFPAYQLVYQLLSTLLIITGLIIGGVHLLINQNKSILNRINNKAKYHLSFLISLFFILKAWGYRLNMFQLLYSKRGVVFGASYTDVHAQLLGLKALSFIALLLAIFIFINIFIRNTKLIIGGVVTLFVTSILLTTIYPGIIQQYQVEPNEIAKEAPYIKYNIKFTTNAYNLEDIKEEDFNVKEDLKYEDILANEATIDNIRLWDSRPLKTSYGQLQGLKSYYNFNDIDIDRYNLDGKIYQVMLGAREINQRLLPNQTWVNKRLNYTHGFGLAMSPVNGVTEGGVPEFLIKDIPPKSQKLEVKEPRVYYGELTDQYVIANTRTQEFDYPAGDTNNYINYQGNGGVKLNSPIKRLAFAVKYGTLKLLLNNDITEESRLMFDRNIKKRVRKIAPFLKYDSDPYLVVSQNGRLYWIQDAYTISNRYPYSEPLSNLKNNYSEQLSRLGYNINYIRNSVKVVIDAYNGKVKFYISDQNDPIIETYNKIFPGLFNKLEKMPEDLNNHIRYPQDLFKVQAAIYNKYHMKDPKVFYNKEDLWELPQENYAGTPIAMEPYYTIIKLPNEEQEDFLLMLPFTPIKKNNMISWLAAKSNQTDYGKLILYKFPKRKLVYGPMQIEARIDQNSEISKQLSLWNQRGSRVIRGNLLTIPIKNSILYVEPIYLQAEQSQLPELKKVVVSYGEKVIMENNLDLALRKLFNIKDKSDREDLEINREENYKDTGIDLTVQQLVEDITRLYKKSKKELQAGNWSEYGKLIEKLEEKLNTLENKTKK</sequence>
<dbReference type="Proteomes" id="UP000295832">
    <property type="component" value="Unassembled WGS sequence"/>
</dbReference>
<feature type="transmembrane region" description="Helical" evidence="5">
    <location>
        <begin position="216"/>
        <end position="238"/>
    </location>
</feature>
<evidence type="ECO:0000256" key="2">
    <source>
        <dbReference type="ARBA" id="ARBA00022692"/>
    </source>
</evidence>
<comment type="subcellular location">
    <subcellularLocation>
        <location evidence="5">Cell membrane</location>
        <topology evidence="5">Multi-pass membrane protein</topology>
    </subcellularLocation>
</comment>
<feature type="transmembrane region" description="Helical" evidence="5">
    <location>
        <begin position="173"/>
        <end position="196"/>
    </location>
</feature>
<evidence type="ECO:0000256" key="1">
    <source>
        <dbReference type="ARBA" id="ARBA00022475"/>
    </source>
</evidence>
<keyword evidence="7" id="KW-1185">Reference proteome</keyword>
<feature type="transmembrane region" description="Helical" evidence="5">
    <location>
        <begin position="53"/>
        <end position="73"/>
    </location>
</feature>
<dbReference type="GO" id="GO:0005886">
    <property type="term" value="C:plasma membrane"/>
    <property type="evidence" value="ECO:0007669"/>
    <property type="project" value="UniProtKB-SubCell"/>
</dbReference>
<keyword evidence="1 5" id="KW-1003">Cell membrane</keyword>
<dbReference type="PANTHER" id="PTHR39344">
    <property type="entry name" value="UPF0182 PROTEIN SLL1060"/>
    <property type="match status" value="1"/>
</dbReference>
<keyword evidence="2 5" id="KW-0812">Transmembrane</keyword>
<feature type="transmembrane region" description="Helical" evidence="5">
    <location>
        <begin position="284"/>
        <end position="306"/>
    </location>
</feature>
<gene>
    <name evidence="6" type="ORF">C7959_11174</name>
</gene>
<reference evidence="6 7" key="1">
    <citation type="submission" date="2019-03" db="EMBL/GenBank/DDBJ databases">
        <title>Subsurface microbial communities from deep shales in Ohio and West Virginia, USA.</title>
        <authorList>
            <person name="Wrighton K."/>
        </authorList>
    </citation>
    <scope>NUCLEOTIDE SEQUENCE [LARGE SCALE GENOMIC DNA]</scope>
    <source>
        <strain evidence="6 7">MSL 6dP</strain>
    </source>
</reference>
<comment type="similarity">
    <text evidence="5">Belongs to the UPF0182 family.</text>
</comment>
<feature type="transmembrane region" description="Helical" evidence="5">
    <location>
        <begin position="7"/>
        <end position="30"/>
    </location>
</feature>
<evidence type="ECO:0000256" key="3">
    <source>
        <dbReference type="ARBA" id="ARBA00022989"/>
    </source>
</evidence>
<keyword evidence="3 5" id="KW-1133">Transmembrane helix</keyword>
<accession>A0A4R8H7Y2</accession>
<evidence type="ECO:0000313" key="7">
    <source>
        <dbReference type="Proteomes" id="UP000295832"/>
    </source>
</evidence>
<name>A0A4R8H7Y2_9FIRM</name>
<keyword evidence="4 5" id="KW-0472">Membrane</keyword>
<dbReference type="STRING" id="926561.GCA_000379025_01305"/>
<evidence type="ECO:0000256" key="4">
    <source>
        <dbReference type="ARBA" id="ARBA00023136"/>
    </source>
</evidence>
<dbReference type="InterPro" id="IPR005372">
    <property type="entry name" value="UPF0182"/>
</dbReference>
<dbReference type="EMBL" id="SOEG01000011">
    <property type="protein sequence ID" value="TDX51678.1"/>
    <property type="molecule type" value="Genomic_DNA"/>
</dbReference>
<evidence type="ECO:0000256" key="5">
    <source>
        <dbReference type="HAMAP-Rule" id="MF_01600"/>
    </source>
</evidence>
<comment type="caution">
    <text evidence="6">The sequence shown here is derived from an EMBL/GenBank/DDBJ whole genome shotgun (WGS) entry which is preliminary data.</text>
</comment>
<proteinExistence type="inferred from homology"/>
<dbReference type="HAMAP" id="MF_01600">
    <property type="entry name" value="UPF0182"/>
    <property type="match status" value="1"/>
</dbReference>
<feature type="transmembrane region" description="Helical" evidence="5">
    <location>
        <begin position="117"/>
        <end position="138"/>
    </location>
</feature>
<dbReference type="PANTHER" id="PTHR39344:SF1">
    <property type="entry name" value="UPF0182 PROTEIN SLL1060"/>
    <property type="match status" value="1"/>
</dbReference>
<organism evidence="6 7">
    <name type="scientific">Orenia marismortui</name>
    <dbReference type="NCBI Taxonomy" id="46469"/>
    <lineage>
        <taxon>Bacteria</taxon>
        <taxon>Bacillati</taxon>
        <taxon>Bacillota</taxon>
        <taxon>Clostridia</taxon>
        <taxon>Halanaerobiales</taxon>
        <taxon>Halobacteroidaceae</taxon>
        <taxon>Orenia</taxon>
    </lineage>
</organism>
<feature type="transmembrane region" description="Helical" evidence="5">
    <location>
        <begin position="258"/>
        <end position="279"/>
    </location>
</feature>
<dbReference type="AlphaFoldDB" id="A0A4R8H7Y2"/>
<dbReference type="RefSeq" id="WP_134116524.1">
    <property type="nucleotide sequence ID" value="NZ_SOEG01000011.1"/>
</dbReference>
<dbReference type="GO" id="GO:0005576">
    <property type="term" value="C:extracellular region"/>
    <property type="evidence" value="ECO:0007669"/>
    <property type="project" value="TreeGrafter"/>
</dbReference>